<comment type="caution">
    <text evidence="1">The sequence shown here is derived from an EMBL/GenBank/DDBJ whole genome shotgun (WGS) entry which is preliminary data.</text>
</comment>
<accession>A0A218UEL3</accession>
<proteinExistence type="predicted"/>
<gene>
    <name evidence="1" type="ORF">RLOC_00008343</name>
</gene>
<dbReference type="Proteomes" id="UP000197619">
    <property type="component" value="Unassembled WGS sequence"/>
</dbReference>
<protein>
    <submittedName>
        <fullName evidence="1">Uncharacterized protein</fullName>
    </submittedName>
</protein>
<sequence length="11" mass="1366">MLHFPCLRLVH</sequence>
<evidence type="ECO:0000313" key="2">
    <source>
        <dbReference type="Proteomes" id="UP000197619"/>
    </source>
</evidence>
<evidence type="ECO:0000313" key="1">
    <source>
        <dbReference type="EMBL" id="OWK52165.1"/>
    </source>
</evidence>
<name>A0A218UEL3_9PASE</name>
<reference evidence="1 2" key="1">
    <citation type="submission" date="2017-05" db="EMBL/GenBank/DDBJ databases">
        <title>Genome of assembly of the Bengalese finch, Lonchura striata domestica.</title>
        <authorList>
            <person name="Colquitt B.M."/>
            <person name="Brainard M.S."/>
        </authorList>
    </citation>
    <scope>NUCLEOTIDE SEQUENCE [LARGE SCALE GENOMIC DNA]</scope>
    <source>
        <strain evidence="1">White83orange57</strain>
    </source>
</reference>
<dbReference type="EMBL" id="MUZQ01000371">
    <property type="protein sequence ID" value="OWK52165.1"/>
    <property type="molecule type" value="Genomic_DNA"/>
</dbReference>
<keyword evidence="2" id="KW-1185">Reference proteome</keyword>
<organism evidence="1 2">
    <name type="scientific">Lonchura striata</name>
    <name type="common">white-rumped munia</name>
    <dbReference type="NCBI Taxonomy" id="40157"/>
    <lineage>
        <taxon>Eukaryota</taxon>
        <taxon>Metazoa</taxon>
        <taxon>Chordata</taxon>
        <taxon>Craniata</taxon>
        <taxon>Vertebrata</taxon>
        <taxon>Euteleostomi</taxon>
        <taxon>Archelosauria</taxon>
        <taxon>Archosauria</taxon>
        <taxon>Dinosauria</taxon>
        <taxon>Saurischia</taxon>
        <taxon>Theropoda</taxon>
        <taxon>Coelurosauria</taxon>
        <taxon>Aves</taxon>
        <taxon>Neognathae</taxon>
        <taxon>Neoaves</taxon>
        <taxon>Telluraves</taxon>
        <taxon>Australaves</taxon>
        <taxon>Passeriformes</taxon>
        <taxon>Passeroidea</taxon>
        <taxon>Estrildidae</taxon>
        <taxon>Estrildinae</taxon>
        <taxon>Lonchura</taxon>
    </lineage>
</organism>